<sequence length="85" mass="9638">MKSNVIYPPFMSYDELQLHTFKESQKLAASGEEFSHLVKLLNPEFALRLKIFVQSLPDDIASKSIYGASVIKQLVKPKSKPKKSK</sequence>
<proteinExistence type="predicted"/>
<protein>
    <submittedName>
        <fullName evidence="1">Uncharacterized protein</fullName>
    </submittedName>
</protein>
<reference evidence="1 2" key="1">
    <citation type="submission" date="2015-09" db="EMBL/GenBank/DDBJ databases">
        <title>Aphanizomenon flos-aquae WA102.</title>
        <authorList>
            <person name="Driscoll C."/>
        </authorList>
    </citation>
    <scope>NUCLEOTIDE SEQUENCE [LARGE SCALE GENOMIC DNA]</scope>
    <source>
        <strain evidence="1">WA102</strain>
    </source>
</reference>
<evidence type="ECO:0000313" key="2">
    <source>
        <dbReference type="Proteomes" id="UP000092093"/>
    </source>
</evidence>
<gene>
    <name evidence="1" type="ORF">AN484_06510</name>
</gene>
<evidence type="ECO:0000313" key="1">
    <source>
        <dbReference type="EMBL" id="OBQ44535.1"/>
    </source>
</evidence>
<dbReference type="AlphaFoldDB" id="A0A1B7X594"/>
<dbReference type="Proteomes" id="UP000092093">
    <property type="component" value="Unassembled WGS sequence"/>
</dbReference>
<comment type="caution">
    <text evidence="1">The sequence shown here is derived from an EMBL/GenBank/DDBJ whole genome shotgun (WGS) entry which is preliminary data.</text>
</comment>
<dbReference type="EMBL" id="LJOW01000020">
    <property type="protein sequence ID" value="OBQ44535.1"/>
    <property type="molecule type" value="Genomic_DNA"/>
</dbReference>
<name>A0A1B7X594_APHFL</name>
<accession>A0A1B7X594</accession>
<organism evidence="1 2">
    <name type="scientific">Aphanizomenon flos-aquae WA102</name>
    <dbReference type="NCBI Taxonomy" id="1710896"/>
    <lineage>
        <taxon>Bacteria</taxon>
        <taxon>Bacillati</taxon>
        <taxon>Cyanobacteriota</taxon>
        <taxon>Cyanophyceae</taxon>
        <taxon>Nostocales</taxon>
        <taxon>Aphanizomenonaceae</taxon>
        <taxon>Aphanizomenon</taxon>
    </lineage>
</organism>